<dbReference type="RefSeq" id="WP_132975462.1">
    <property type="nucleotide sequence ID" value="NZ_SMAO01000001.1"/>
</dbReference>
<proteinExistence type="predicted"/>
<dbReference type="AlphaFoldDB" id="A0A4V2V297"/>
<sequence length="754" mass="81325">MSLAPVADTPGLWTAPDWSPGRAGTFAVVIGVSRYPHLDGGGQEADDLGEPWIREARRLGQLTVSATTAWRFFRWLRDDYRYPDAPIAQCWLLLAPTPLELARDHTLMEHAAQPTLAACERALRSWSATLRRLPAVAQHASRALFFFSGHGLQVHHEKQLLLPADYLGGELPHWDDALSTSNLVAGLDAVEIPDRLFLIDACRNDFQAIRAKQPRGRSILTEDETAASYADTRLSAVLYATAAAQQAWSPVDPSEGPSLFGQAVLEGLAGRPDIELTATGGGYGVQLGKLHGFAMERVVQILQQHGASVRQPVTLGGPVAHGQVTLTEIPGSALAAVRPDLVRGAIDIAKGMPTKGPGFTVARAATVRGLELENLLAERLTVSRPLPTGIGVTTSAAGLGEPVETLDSSVFGSETITRVWTGQSRLLCLSERTPPNETQIQLERVERDDAARSFRVSVNGAAEPRGYWLQVGETAEIAHGLVLPSLGEAVRYRIEAEMVVAQGQASFGRLEASLSRSNTGPLGEVARLWERYRTADVESAISGLNLGALWDRALTKRQSPLAATVAALVLLRANRLDLIGDWLANLADWFPLLPDGAVLRAEQLMRQQTDRARAIAEAAESLCRLNERGLPFTSEAMSYAASLAERLGRAQRLLPDELRGRFDRVRSHIGEALVYFRPGGLFTAYAGFDADAAARLMPPLPTGAAHSSANGSGPGATEGWAPSQEEHGVNQKPDVEITDDAIGIDAFHLSRQRD</sequence>
<evidence type="ECO:0000313" key="4">
    <source>
        <dbReference type="Proteomes" id="UP000295717"/>
    </source>
</evidence>
<feature type="region of interest" description="Disordered" evidence="1">
    <location>
        <begin position="703"/>
        <end position="736"/>
    </location>
</feature>
<name>A0A4V2V297_9GAMM</name>
<keyword evidence="4" id="KW-1185">Reference proteome</keyword>
<organism evidence="3 4">
    <name type="scientific">Thiobaca trueperi</name>
    <dbReference type="NCBI Taxonomy" id="127458"/>
    <lineage>
        <taxon>Bacteria</taxon>
        <taxon>Pseudomonadati</taxon>
        <taxon>Pseudomonadota</taxon>
        <taxon>Gammaproteobacteria</taxon>
        <taxon>Chromatiales</taxon>
        <taxon>Chromatiaceae</taxon>
        <taxon>Thiobaca</taxon>
    </lineage>
</organism>
<dbReference type="EMBL" id="SMAO01000001">
    <property type="protein sequence ID" value="TCT24232.1"/>
    <property type="molecule type" value="Genomic_DNA"/>
</dbReference>
<evidence type="ECO:0000256" key="1">
    <source>
        <dbReference type="SAM" id="MobiDB-lite"/>
    </source>
</evidence>
<gene>
    <name evidence="3" type="ORF">EDC35_101553</name>
</gene>
<protein>
    <recommendedName>
        <fullName evidence="2">Peptidase C14 caspase domain-containing protein</fullName>
    </recommendedName>
</protein>
<dbReference type="OrthoDB" id="7052039at2"/>
<dbReference type="GO" id="GO:0004197">
    <property type="term" value="F:cysteine-type endopeptidase activity"/>
    <property type="evidence" value="ECO:0007669"/>
    <property type="project" value="InterPro"/>
</dbReference>
<comment type="caution">
    <text evidence="3">The sequence shown here is derived from an EMBL/GenBank/DDBJ whole genome shotgun (WGS) entry which is preliminary data.</text>
</comment>
<accession>A0A4V2V297</accession>
<dbReference type="InterPro" id="IPR011600">
    <property type="entry name" value="Pept_C14_caspase"/>
</dbReference>
<dbReference type="Proteomes" id="UP000295717">
    <property type="component" value="Unassembled WGS sequence"/>
</dbReference>
<dbReference type="InterPro" id="IPR029030">
    <property type="entry name" value="Caspase-like_dom_sf"/>
</dbReference>
<evidence type="ECO:0000313" key="3">
    <source>
        <dbReference type="EMBL" id="TCT24232.1"/>
    </source>
</evidence>
<dbReference type="GO" id="GO:0006508">
    <property type="term" value="P:proteolysis"/>
    <property type="evidence" value="ECO:0007669"/>
    <property type="project" value="InterPro"/>
</dbReference>
<feature type="domain" description="Peptidase C14 caspase" evidence="2">
    <location>
        <begin position="129"/>
        <end position="269"/>
    </location>
</feature>
<evidence type="ECO:0000259" key="2">
    <source>
        <dbReference type="Pfam" id="PF00656"/>
    </source>
</evidence>
<feature type="compositionally biased region" description="Basic and acidic residues" evidence="1">
    <location>
        <begin position="724"/>
        <end position="735"/>
    </location>
</feature>
<dbReference type="SUPFAM" id="SSF52129">
    <property type="entry name" value="Caspase-like"/>
    <property type="match status" value="1"/>
</dbReference>
<dbReference type="Gene3D" id="3.40.50.1460">
    <property type="match status" value="1"/>
</dbReference>
<reference evidence="3 4" key="1">
    <citation type="submission" date="2019-03" db="EMBL/GenBank/DDBJ databases">
        <title>Genomic Encyclopedia of Type Strains, Phase IV (KMG-IV): sequencing the most valuable type-strain genomes for metagenomic binning, comparative biology and taxonomic classification.</title>
        <authorList>
            <person name="Goeker M."/>
        </authorList>
    </citation>
    <scope>NUCLEOTIDE SEQUENCE [LARGE SCALE GENOMIC DNA]</scope>
    <source>
        <strain evidence="3 4">DSM 13587</strain>
    </source>
</reference>
<dbReference type="Pfam" id="PF00656">
    <property type="entry name" value="Peptidase_C14"/>
    <property type="match status" value="1"/>
</dbReference>